<dbReference type="Pfam" id="PF04037">
    <property type="entry name" value="DUF382"/>
    <property type="match status" value="1"/>
</dbReference>
<dbReference type="GO" id="GO:0005686">
    <property type="term" value="C:U2 snRNP"/>
    <property type="evidence" value="ECO:0007669"/>
    <property type="project" value="EnsemblFungi"/>
</dbReference>
<dbReference type="OMA" id="IEWFDCD"/>
<reference evidence="3 4" key="1">
    <citation type="journal article" date="2011" name="Proc. Natl. Acad. Sci. U.S.A.">
        <title>Evolutionary erosion of yeast sex chromosomes by mating-type switching accidents.</title>
        <authorList>
            <person name="Gordon J.L."/>
            <person name="Armisen D."/>
            <person name="Proux-Wera E."/>
            <person name="Oheigeartaigh S.S."/>
            <person name="Byrne K.P."/>
            <person name="Wolfe K.H."/>
        </authorList>
    </citation>
    <scope>NUCLEOTIDE SEQUENCE [LARGE SCALE GENOMIC DNA]</scope>
    <source>
        <strain evidence="4">ATCC 76901 / BCRC 22586 / CBS 4309 / NBRC 1992 / NRRL Y-12630</strain>
    </source>
</reference>
<dbReference type="GeneID" id="96902653"/>
<dbReference type="InterPro" id="IPR007180">
    <property type="entry name" value="DUF382"/>
</dbReference>
<dbReference type="InParanoid" id="G0VC60"/>
<dbReference type="KEGG" id="ncs:NCAS_0C00780"/>
<dbReference type="PANTHER" id="PTHR12785">
    <property type="entry name" value="SPLICING FACTOR 3B"/>
    <property type="match status" value="1"/>
</dbReference>
<protein>
    <recommendedName>
        <fullName evidence="2">PSP proline-rich domain-containing protein</fullName>
    </recommendedName>
</protein>
<name>G0VC60_NAUCA</name>
<proteinExistence type="predicted"/>
<feature type="compositionally biased region" description="Basic and acidic residues" evidence="1">
    <location>
        <begin position="215"/>
        <end position="225"/>
    </location>
</feature>
<feature type="region of interest" description="Disordered" evidence="1">
    <location>
        <begin position="34"/>
        <end position="55"/>
    </location>
</feature>
<feature type="region of interest" description="Disordered" evidence="1">
    <location>
        <begin position="399"/>
        <end position="429"/>
    </location>
</feature>
<feature type="compositionally biased region" description="Polar residues" evidence="1">
    <location>
        <begin position="399"/>
        <end position="409"/>
    </location>
</feature>
<dbReference type="OrthoDB" id="10260794at2759"/>
<sequence length="493" mass="56562">MARKSKRGLKKEPTTIDADKIELLKLIDSRANVITTNKNRKSKNKNKISKKETASNNSINKEFLEKQFSSVFKKFETPTEADNNESKSNEQRNLNHIIIEHKKPLNEKPKVELSKNKLRKISKPTLSQLKSSVAYPQLIEWFDCDSTSPYLLTKIKTSKNVVPVPSHWQMKREYLSGRSLLTKKPFELPDIIKQTDIEQMRVTLPSNENMSGAEGDEKEKSLKEMSRARVQPKLGQLDIDYKKLHDIFFKLGSTWKPGILLPFGDMYYENRNLTEETEWKKLVKTKRPGKLSKELRDIMKLQDGQLPPWCVKMQKIGMPPAYPGMKVAGINWDISNLKDGVYGKLTTVAGTKRKTAYFGQIISFDTLESDVEDEGEEEEEEKIFEKTQLIDKKSTEVNTGRNADATTPFGTIEENTGVPREKNTTNTSPKQLYKVLKEREVSATATPSYIITGDSDTNISEKSPIIPQRAREEENEKEKEKEEEEEDIKSFKF</sequence>
<feature type="domain" description="PSP proline-rich" evidence="2">
    <location>
        <begin position="283"/>
        <end position="336"/>
    </location>
</feature>
<evidence type="ECO:0000313" key="3">
    <source>
        <dbReference type="EMBL" id="CCC69068.1"/>
    </source>
</evidence>
<evidence type="ECO:0000256" key="1">
    <source>
        <dbReference type="SAM" id="MobiDB-lite"/>
    </source>
</evidence>
<dbReference type="InterPro" id="IPR006568">
    <property type="entry name" value="PSP_pro-rich"/>
</dbReference>
<feature type="region of interest" description="Disordered" evidence="1">
    <location>
        <begin position="443"/>
        <end position="493"/>
    </location>
</feature>
<dbReference type="STRING" id="1064592.G0VC60"/>
<dbReference type="RefSeq" id="XP_003675436.1">
    <property type="nucleotide sequence ID" value="XM_003675388.1"/>
</dbReference>
<dbReference type="FunCoup" id="G0VC60">
    <property type="interactions" value="263"/>
</dbReference>
<organism evidence="3 4">
    <name type="scientific">Naumovozyma castellii</name>
    <name type="common">Yeast</name>
    <name type="synonym">Saccharomyces castellii</name>
    <dbReference type="NCBI Taxonomy" id="27288"/>
    <lineage>
        <taxon>Eukaryota</taxon>
        <taxon>Fungi</taxon>
        <taxon>Dikarya</taxon>
        <taxon>Ascomycota</taxon>
        <taxon>Saccharomycotina</taxon>
        <taxon>Saccharomycetes</taxon>
        <taxon>Saccharomycetales</taxon>
        <taxon>Saccharomycetaceae</taxon>
        <taxon>Naumovozyma</taxon>
    </lineage>
</organism>
<dbReference type="GO" id="GO:0000974">
    <property type="term" value="C:Prp19 complex"/>
    <property type="evidence" value="ECO:0007669"/>
    <property type="project" value="EnsemblFungi"/>
</dbReference>
<feature type="region of interest" description="Disordered" evidence="1">
    <location>
        <begin position="205"/>
        <end position="225"/>
    </location>
</feature>
<dbReference type="eggNOG" id="KOG2330">
    <property type="taxonomic scope" value="Eukaryota"/>
</dbReference>
<dbReference type="Pfam" id="PF04046">
    <property type="entry name" value="PSP"/>
    <property type="match status" value="1"/>
</dbReference>
<keyword evidence="4" id="KW-1185">Reference proteome</keyword>
<evidence type="ECO:0000259" key="2">
    <source>
        <dbReference type="SMART" id="SM00581"/>
    </source>
</evidence>
<accession>G0VC60</accession>
<feature type="compositionally biased region" description="Polar residues" evidence="1">
    <location>
        <begin position="443"/>
        <end position="461"/>
    </location>
</feature>
<evidence type="ECO:0000313" key="4">
    <source>
        <dbReference type="Proteomes" id="UP000001640"/>
    </source>
</evidence>
<dbReference type="EMBL" id="HE576754">
    <property type="protein sequence ID" value="CCC69068.1"/>
    <property type="molecule type" value="Genomic_DNA"/>
</dbReference>
<dbReference type="AlphaFoldDB" id="G0VC60"/>
<dbReference type="InterPro" id="IPR052584">
    <property type="entry name" value="U2_snRNP_Complex_Component"/>
</dbReference>
<feature type="compositionally biased region" description="Basic and acidic residues" evidence="1">
    <location>
        <begin position="469"/>
        <end position="480"/>
    </location>
</feature>
<feature type="compositionally biased region" description="Basic residues" evidence="1">
    <location>
        <begin position="38"/>
        <end position="48"/>
    </location>
</feature>
<dbReference type="GO" id="GO:0000245">
    <property type="term" value="P:spliceosomal complex assembly"/>
    <property type="evidence" value="ECO:0007669"/>
    <property type="project" value="EnsemblFungi"/>
</dbReference>
<dbReference type="HOGENOM" id="CLU_014435_2_1_1"/>
<dbReference type="PANTHER" id="PTHR12785:SF6">
    <property type="entry name" value="SPLICING FACTOR 3B SUBUNIT 2"/>
    <property type="match status" value="1"/>
</dbReference>
<dbReference type="SMART" id="SM00581">
    <property type="entry name" value="PSP"/>
    <property type="match status" value="1"/>
</dbReference>
<reference key="2">
    <citation type="submission" date="2011-08" db="EMBL/GenBank/DDBJ databases">
        <title>Genome sequence of Naumovozyma castellii.</title>
        <authorList>
            <person name="Gordon J.L."/>
            <person name="Armisen D."/>
            <person name="Proux-Wera E."/>
            <person name="OhEigeartaigh S.S."/>
            <person name="Byrne K.P."/>
            <person name="Wolfe K.H."/>
        </authorList>
    </citation>
    <scope>NUCLEOTIDE SEQUENCE</scope>
    <source>
        <strain>Type strain:CBS 4309</strain>
    </source>
</reference>
<dbReference type="GO" id="GO:0071004">
    <property type="term" value="C:U2-type prespliceosome"/>
    <property type="evidence" value="ECO:0007669"/>
    <property type="project" value="EnsemblFungi"/>
</dbReference>
<dbReference type="Proteomes" id="UP000001640">
    <property type="component" value="Chromosome 3"/>
</dbReference>
<gene>
    <name evidence="3" type="primary">NCAS0C00780</name>
    <name evidence="3" type="ordered locus">NCAS_0C00780</name>
</gene>